<evidence type="ECO:0000256" key="1">
    <source>
        <dbReference type="SAM" id="MobiDB-lite"/>
    </source>
</evidence>
<proteinExistence type="predicted"/>
<evidence type="ECO:0000313" key="2">
    <source>
        <dbReference type="EMBL" id="KAF0697337.1"/>
    </source>
</evidence>
<keyword evidence="4" id="KW-1185">Reference proteome</keyword>
<dbReference type="EMBL" id="VJMH01005325">
    <property type="protein sequence ID" value="KAF0697337.1"/>
    <property type="molecule type" value="Genomic_DNA"/>
</dbReference>
<protein>
    <submittedName>
        <fullName evidence="3">Aste57867_11963 protein</fullName>
    </submittedName>
</protein>
<evidence type="ECO:0000313" key="4">
    <source>
        <dbReference type="Proteomes" id="UP000332933"/>
    </source>
</evidence>
<sequence>MSTKQTLCIAGPTENRPTSSTVQPLSMRVKTIHSFQRQHKSPSSTTLMLSASSVSLSTIKDNQKDCNKSSCTPKDKLQQPMVPVQSMPFLYPPLPRAKDQPTKAATPPRISSSVKHIYARSPDQYYHVQEESSA</sequence>
<feature type="region of interest" description="Disordered" evidence="1">
    <location>
        <begin position="60"/>
        <end position="112"/>
    </location>
</feature>
<dbReference type="AlphaFoldDB" id="A0A485KUR7"/>
<dbReference type="EMBL" id="CAADRA010005346">
    <property type="protein sequence ID" value="VFT88818.1"/>
    <property type="molecule type" value="Genomic_DNA"/>
</dbReference>
<accession>A0A485KUR7</accession>
<dbReference type="Proteomes" id="UP000332933">
    <property type="component" value="Unassembled WGS sequence"/>
</dbReference>
<feature type="region of interest" description="Disordered" evidence="1">
    <location>
        <begin position="1"/>
        <end position="23"/>
    </location>
</feature>
<feature type="compositionally biased region" description="Basic and acidic residues" evidence="1">
    <location>
        <begin position="61"/>
        <end position="77"/>
    </location>
</feature>
<reference evidence="3 4" key="1">
    <citation type="submission" date="2019-03" db="EMBL/GenBank/DDBJ databases">
        <authorList>
            <person name="Gaulin E."/>
            <person name="Dumas B."/>
        </authorList>
    </citation>
    <scope>NUCLEOTIDE SEQUENCE [LARGE SCALE GENOMIC DNA]</scope>
    <source>
        <strain evidence="3">CBS 568.67</strain>
    </source>
</reference>
<evidence type="ECO:0000313" key="3">
    <source>
        <dbReference type="EMBL" id="VFT88818.1"/>
    </source>
</evidence>
<organism evidence="3 4">
    <name type="scientific">Aphanomyces stellatus</name>
    <dbReference type="NCBI Taxonomy" id="120398"/>
    <lineage>
        <taxon>Eukaryota</taxon>
        <taxon>Sar</taxon>
        <taxon>Stramenopiles</taxon>
        <taxon>Oomycota</taxon>
        <taxon>Saprolegniomycetes</taxon>
        <taxon>Saprolegniales</taxon>
        <taxon>Verrucalvaceae</taxon>
        <taxon>Aphanomyces</taxon>
    </lineage>
</organism>
<gene>
    <name evidence="3" type="primary">Aste57867_11963</name>
    <name evidence="2" type="ORF">As57867_011918</name>
    <name evidence="3" type="ORF">ASTE57867_11963</name>
</gene>
<reference evidence="2" key="2">
    <citation type="submission" date="2019-06" db="EMBL/GenBank/DDBJ databases">
        <title>Genomics analysis of Aphanomyces spp. identifies a new class of oomycete effector associated with host adaptation.</title>
        <authorList>
            <person name="Gaulin E."/>
        </authorList>
    </citation>
    <scope>NUCLEOTIDE SEQUENCE</scope>
    <source>
        <strain evidence="2">CBS 578.67</strain>
    </source>
</reference>
<name>A0A485KUR7_9STRA</name>